<accession>A0A7S1W6Z4</accession>
<gene>
    <name evidence="1" type="ORF">NDES1114_LOCUS33386</name>
</gene>
<organism evidence="1">
    <name type="scientific">Neobodo designis</name>
    <name type="common">Flagellated protozoan</name>
    <name type="synonym">Bodo designis</name>
    <dbReference type="NCBI Taxonomy" id="312471"/>
    <lineage>
        <taxon>Eukaryota</taxon>
        <taxon>Discoba</taxon>
        <taxon>Euglenozoa</taxon>
        <taxon>Kinetoplastea</taxon>
        <taxon>Metakinetoplastina</taxon>
        <taxon>Neobodonida</taxon>
        <taxon>Neobodo</taxon>
    </lineage>
</organism>
<reference evidence="1" key="1">
    <citation type="submission" date="2021-01" db="EMBL/GenBank/DDBJ databases">
        <authorList>
            <person name="Corre E."/>
            <person name="Pelletier E."/>
            <person name="Niang G."/>
            <person name="Scheremetjew M."/>
            <person name="Finn R."/>
            <person name="Kale V."/>
            <person name="Holt S."/>
            <person name="Cochrane G."/>
            <person name="Meng A."/>
            <person name="Brown T."/>
            <person name="Cohen L."/>
        </authorList>
    </citation>
    <scope>NUCLEOTIDE SEQUENCE</scope>
    <source>
        <strain evidence="1">CCAP 1951/1</strain>
    </source>
</reference>
<name>A0A7S1W6Z4_NEODS</name>
<sequence>MSALHVVDLGLDFKAFASYTDDKGRQLIGNQFHFNVAEVAAKFAPTCGLLTAVLHGYAATASTAIGRVWLDQYRLLQQKLFDETKSPESANTIAFLGQFPSPLVGPLFEMLDRQVGMSGHNAPSQRRLNADSKHPLCNLHLNEKACHQGFHCNQLHLAATSDGEPVHRHEFYTRVVEVLMARGYDASAVKHRVMDAMFFARYGNRVTVEVQGQHYQFFKTNYTDARLNYALHLPTEGTVSVPAGTHPHKPQRLPVDGSVVFKELSAAADDLISERASPTTRKWNAVIASFVEPDAANVPIDPDLARQIVAASAASGPAMEPSGSDDGITPLINSVHRKTFEQSV</sequence>
<dbReference type="AlphaFoldDB" id="A0A7S1W6Z4"/>
<proteinExistence type="predicted"/>
<evidence type="ECO:0000313" key="1">
    <source>
        <dbReference type="EMBL" id="CAD9152053.1"/>
    </source>
</evidence>
<dbReference type="EMBL" id="HBGF01049864">
    <property type="protein sequence ID" value="CAD9152053.1"/>
    <property type="molecule type" value="Transcribed_RNA"/>
</dbReference>
<protein>
    <submittedName>
        <fullName evidence="1">Uncharacterized protein</fullName>
    </submittedName>
</protein>